<dbReference type="InterPro" id="IPR001433">
    <property type="entry name" value="OxRdtase_FAD/NAD-bd"/>
</dbReference>
<feature type="binding site" evidence="27">
    <location>
        <position position="109"/>
    </location>
    <ligand>
        <name>[2Fe-2S] cluster</name>
        <dbReference type="ChEBI" id="CHEBI:190135"/>
    </ligand>
</feature>
<comment type="similarity">
    <text evidence="4 27">Belongs to the NqrF family.</text>
</comment>
<dbReference type="EC" id="7.2.1.1" evidence="6 27"/>
<evidence type="ECO:0000256" key="21">
    <source>
        <dbReference type="ARBA" id="ARBA00023075"/>
    </source>
</evidence>
<organism evidence="30">
    <name type="scientific">Candidatus Kentrum sp. SD</name>
    <dbReference type="NCBI Taxonomy" id="2126332"/>
    <lineage>
        <taxon>Bacteria</taxon>
        <taxon>Pseudomonadati</taxon>
        <taxon>Pseudomonadota</taxon>
        <taxon>Gammaproteobacteria</taxon>
        <taxon>Candidatus Kentrum</taxon>
    </lineage>
</organism>
<keyword evidence="27" id="KW-1133">Transmembrane helix</keyword>
<feature type="domain" description="2Fe-2S ferredoxin-type" evidence="28">
    <location>
        <begin position="33"/>
        <end position="125"/>
    </location>
</feature>
<comment type="cofactor">
    <cofactor evidence="27">
        <name>[2Fe-2S] cluster</name>
        <dbReference type="ChEBI" id="CHEBI:190135"/>
    </cofactor>
    <text evidence="27">Binds 1 [2Fe-2S] cluster.</text>
</comment>
<keyword evidence="12 27" id="KW-0001">2Fe-2S</keyword>
<keyword evidence="14 27" id="KW-0274">FAD</keyword>
<evidence type="ECO:0000256" key="10">
    <source>
        <dbReference type="ARBA" id="ARBA00022519"/>
    </source>
</evidence>
<dbReference type="NCBIfam" id="TIGR01941">
    <property type="entry name" value="nqrF"/>
    <property type="match status" value="1"/>
</dbReference>
<evidence type="ECO:0000256" key="2">
    <source>
        <dbReference type="ARBA" id="ARBA00002972"/>
    </source>
</evidence>
<dbReference type="PROSITE" id="PS51085">
    <property type="entry name" value="2FE2S_FER_2"/>
    <property type="match status" value="1"/>
</dbReference>
<keyword evidence="15 27" id="KW-1278">Translocase</keyword>
<keyword evidence="10" id="KW-0997">Cell inner membrane</keyword>
<evidence type="ECO:0000256" key="16">
    <source>
        <dbReference type="ARBA" id="ARBA00023004"/>
    </source>
</evidence>
<evidence type="ECO:0000259" key="28">
    <source>
        <dbReference type="PROSITE" id="PS51085"/>
    </source>
</evidence>
<evidence type="ECO:0000256" key="11">
    <source>
        <dbReference type="ARBA" id="ARBA00022630"/>
    </source>
</evidence>
<evidence type="ECO:0000256" key="6">
    <source>
        <dbReference type="ARBA" id="ARBA00013099"/>
    </source>
</evidence>
<gene>
    <name evidence="27" type="primary">nqrF</name>
    <name evidence="31" type="ORF">BECKSD772E_GA0070983_10152</name>
    <name evidence="30" type="ORF">BECKSD772F_GA0070984_10152</name>
</gene>
<evidence type="ECO:0000256" key="13">
    <source>
        <dbReference type="ARBA" id="ARBA00022723"/>
    </source>
</evidence>
<dbReference type="GO" id="GO:0046872">
    <property type="term" value="F:metal ion binding"/>
    <property type="evidence" value="ECO:0007669"/>
    <property type="project" value="UniProtKB-KW"/>
</dbReference>
<feature type="domain" description="FAD-binding FR-type" evidence="29">
    <location>
        <begin position="128"/>
        <end position="269"/>
    </location>
</feature>
<dbReference type="GO" id="GO:0051537">
    <property type="term" value="F:2 iron, 2 sulfur cluster binding"/>
    <property type="evidence" value="ECO:0007669"/>
    <property type="project" value="UniProtKB-KW"/>
</dbReference>
<dbReference type="PANTHER" id="PTHR43644">
    <property type="entry name" value="NA(+)-TRANSLOCATING NADH-QUINONE REDUCTASE SUBUNIT"/>
    <property type="match status" value="1"/>
</dbReference>
<keyword evidence="18 27" id="KW-0520">NAD</keyword>
<evidence type="ECO:0000256" key="15">
    <source>
        <dbReference type="ARBA" id="ARBA00022967"/>
    </source>
</evidence>
<evidence type="ECO:0000256" key="3">
    <source>
        <dbReference type="ARBA" id="ARBA00004533"/>
    </source>
</evidence>
<keyword evidence="27" id="KW-0812">Transmembrane</keyword>
<dbReference type="GO" id="GO:0005886">
    <property type="term" value="C:plasma membrane"/>
    <property type="evidence" value="ECO:0007669"/>
    <property type="project" value="UniProtKB-SubCell"/>
</dbReference>
<evidence type="ECO:0000256" key="1">
    <source>
        <dbReference type="ARBA" id="ARBA00001974"/>
    </source>
</evidence>
<dbReference type="InterPro" id="IPR039261">
    <property type="entry name" value="FNR_nucleotide-bd"/>
</dbReference>
<dbReference type="Pfam" id="PF00970">
    <property type="entry name" value="FAD_binding_6"/>
    <property type="match status" value="1"/>
</dbReference>
<feature type="binding site" evidence="27">
    <location>
        <position position="68"/>
    </location>
    <ligand>
        <name>[2Fe-2S] cluster</name>
        <dbReference type="ChEBI" id="CHEBI:190135"/>
    </ligand>
</feature>
<dbReference type="FunFam" id="3.40.50.80:FF:000014">
    <property type="entry name" value="Na(+)-translocating NADH-quinone reductase subunit F"/>
    <property type="match status" value="1"/>
</dbReference>
<dbReference type="SUPFAM" id="SSF54292">
    <property type="entry name" value="2Fe-2S ferredoxin-like"/>
    <property type="match status" value="1"/>
</dbReference>
<evidence type="ECO:0000256" key="4">
    <source>
        <dbReference type="ARBA" id="ARBA00005570"/>
    </source>
</evidence>
<evidence type="ECO:0000256" key="9">
    <source>
        <dbReference type="ARBA" id="ARBA00022475"/>
    </source>
</evidence>
<dbReference type="SUPFAM" id="SSF63380">
    <property type="entry name" value="Riboflavin synthase domain-like"/>
    <property type="match status" value="1"/>
</dbReference>
<keyword evidence="23 27" id="KW-0739">Sodium transport</keyword>
<evidence type="ECO:0000256" key="19">
    <source>
        <dbReference type="ARBA" id="ARBA00023053"/>
    </source>
</evidence>
<evidence type="ECO:0000256" key="7">
    <source>
        <dbReference type="ARBA" id="ARBA00019729"/>
    </source>
</evidence>
<dbReference type="PRINTS" id="PR00371">
    <property type="entry name" value="FPNCR"/>
</dbReference>
<evidence type="ECO:0000256" key="17">
    <source>
        <dbReference type="ARBA" id="ARBA00023014"/>
    </source>
</evidence>
<evidence type="ECO:0000256" key="12">
    <source>
        <dbReference type="ARBA" id="ARBA00022714"/>
    </source>
</evidence>
<dbReference type="InterPro" id="IPR036010">
    <property type="entry name" value="2Fe-2S_ferredoxin-like_sf"/>
</dbReference>
<accession>A0A450Y791</accession>
<proteinExistence type="inferred from homology"/>
<keyword evidence="11 27" id="KW-0285">Flavoprotein</keyword>
<keyword evidence="8 27" id="KW-0813">Transport</keyword>
<evidence type="ECO:0000256" key="8">
    <source>
        <dbReference type="ARBA" id="ARBA00022448"/>
    </source>
</evidence>
<dbReference type="PANTHER" id="PTHR43644:SF1">
    <property type="entry name" value="NAD(P)H-FLAVIN REDUCTASE"/>
    <property type="match status" value="1"/>
</dbReference>
<evidence type="ECO:0000313" key="31">
    <source>
        <dbReference type="EMBL" id="VFK42164.1"/>
    </source>
</evidence>
<reference evidence="30" key="1">
    <citation type="submission" date="2019-02" db="EMBL/GenBank/DDBJ databases">
        <authorList>
            <person name="Gruber-Vodicka R. H."/>
            <person name="Seah K. B. B."/>
        </authorList>
    </citation>
    <scope>NUCLEOTIDE SEQUENCE</scope>
    <source>
        <strain evidence="31">BECK_S1320</strain>
        <strain evidence="30">BECK_S1321</strain>
    </source>
</reference>
<dbReference type="InterPro" id="IPR012675">
    <property type="entry name" value="Beta-grasp_dom_sf"/>
</dbReference>
<dbReference type="Gene3D" id="3.10.20.30">
    <property type="match status" value="1"/>
</dbReference>
<feature type="binding site" evidence="27">
    <location>
        <position position="74"/>
    </location>
    <ligand>
        <name>[2Fe-2S] cluster</name>
        <dbReference type="ChEBI" id="CHEBI:190135"/>
    </ligand>
</feature>
<evidence type="ECO:0000256" key="27">
    <source>
        <dbReference type="HAMAP-Rule" id="MF_00430"/>
    </source>
</evidence>
<dbReference type="GO" id="GO:0016655">
    <property type="term" value="F:oxidoreductase activity, acting on NAD(P)H, quinone or similar compound as acceptor"/>
    <property type="evidence" value="ECO:0007669"/>
    <property type="project" value="InterPro"/>
</dbReference>
<dbReference type="InterPro" id="IPR001041">
    <property type="entry name" value="2Fe-2S_ferredoxin-type"/>
</dbReference>
<keyword evidence="17 27" id="KW-0411">Iron-sulfur</keyword>
<evidence type="ECO:0000256" key="24">
    <source>
        <dbReference type="ARBA" id="ARBA00030032"/>
    </source>
</evidence>
<protein>
    <recommendedName>
        <fullName evidence="7 27">Na(+)-translocating NADH-quinone reductase subunit F</fullName>
        <shortName evidence="27">Na(+)-NQR subunit F</shortName>
        <shortName evidence="27">Na(+)-translocating NQR subunit F</shortName>
        <ecNumber evidence="6 27">7.2.1.1</ecNumber>
    </recommendedName>
    <alternativeName>
        <fullName evidence="25 27">NQR complex subunit F</fullName>
    </alternativeName>
    <alternativeName>
        <fullName evidence="24 27">NQR-1 subunit F</fullName>
    </alternativeName>
</protein>
<evidence type="ECO:0000256" key="25">
    <source>
        <dbReference type="ARBA" id="ARBA00030787"/>
    </source>
</evidence>
<dbReference type="HAMAP" id="MF_00430">
    <property type="entry name" value="NqrF"/>
    <property type="match status" value="1"/>
</dbReference>
<keyword evidence="13 27" id="KW-0479">Metal-binding</keyword>
<evidence type="ECO:0000256" key="22">
    <source>
        <dbReference type="ARBA" id="ARBA00023136"/>
    </source>
</evidence>
<dbReference type="SUPFAM" id="SSF52343">
    <property type="entry name" value="Ferredoxin reductase-like, C-terminal NADP-linked domain"/>
    <property type="match status" value="1"/>
</dbReference>
<dbReference type="Gene3D" id="3.40.50.80">
    <property type="entry name" value="Nucleotide-binding domain of ferredoxin-NADP reductase (FNR) module"/>
    <property type="match status" value="1"/>
</dbReference>
<evidence type="ECO:0000256" key="5">
    <source>
        <dbReference type="ARBA" id="ARBA00011309"/>
    </source>
</evidence>
<evidence type="ECO:0000256" key="20">
    <source>
        <dbReference type="ARBA" id="ARBA00023065"/>
    </source>
</evidence>
<keyword evidence="20 27" id="KW-0406">Ion transport</keyword>
<dbReference type="InterPro" id="IPR017938">
    <property type="entry name" value="Riboflavin_synthase-like_b-brl"/>
</dbReference>
<dbReference type="InterPro" id="IPR001709">
    <property type="entry name" value="Flavoprot_Pyr_Nucl_cyt_Rdtase"/>
</dbReference>
<dbReference type="AlphaFoldDB" id="A0A450Y791"/>
<dbReference type="CDD" id="cd06188">
    <property type="entry name" value="NADH_quinone_reductase"/>
    <property type="match status" value="1"/>
</dbReference>
<comment type="subcellular location">
    <subcellularLocation>
        <location evidence="3">Cell inner membrane</location>
    </subcellularLocation>
    <subcellularLocation>
        <location evidence="27">Cell membrane</location>
        <topology evidence="27">Single-pass membrane protein</topology>
    </subcellularLocation>
</comment>
<dbReference type="Pfam" id="PF00111">
    <property type="entry name" value="Fer2"/>
    <property type="match status" value="1"/>
</dbReference>
<evidence type="ECO:0000256" key="14">
    <source>
        <dbReference type="ARBA" id="ARBA00022827"/>
    </source>
</evidence>
<dbReference type="GO" id="GO:0009055">
    <property type="term" value="F:electron transfer activity"/>
    <property type="evidence" value="ECO:0007669"/>
    <property type="project" value="UniProtKB-UniRule"/>
</dbReference>
<keyword evidence="21 27" id="KW-0830">Ubiquinone</keyword>
<evidence type="ECO:0000256" key="23">
    <source>
        <dbReference type="ARBA" id="ARBA00023201"/>
    </source>
</evidence>
<sequence length="407" mass="45968">MLEITLSVAMFTIIVLFFVFIILGARSRLVSTGNVAIMVNDEREVRVPVGMKLLGALANTRLFIPSACGGGGTCGQCRVKVFEGGGAILPTETSFITKREALAGDRLSCQVSVKQDMQIQVPDEVFGVKKWECRVRSNRSVATFIKELILELPEGENVDFRAGGYIQIECPPHELKYADFDIEKRFRDEWDRYDLWRFESKVRKTTVRAYSMASYPEEKGVIMLNVRIASPPPNAPDDVPPGIMSSYIFGLKPGDKVTISGPFGEFFARDTDNEMVFIGGGAGMAPMRSHIFDQLLRLKTKRRIIFWYGARSKREIFYQEDFDRLQAENENFKWFVALSDPQPEDEWTGPTGFIHKVLYDDYLANHSAPEDCEYYMCGPPMMNSAVIGMLDDLGIERENIMLDDFGG</sequence>
<dbReference type="Pfam" id="PF00175">
    <property type="entry name" value="NAD_binding_1"/>
    <property type="match status" value="1"/>
</dbReference>
<dbReference type="EMBL" id="CAADFR010000015">
    <property type="protein sequence ID" value="VFK37417.1"/>
    <property type="molecule type" value="Genomic_DNA"/>
</dbReference>
<keyword evidence="9 27" id="KW-1003">Cell membrane</keyword>
<dbReference type="InterPro" id="IPR008333">
    <property type="entry name" value="Cbr1-like_FAD-bd_dom"/>
</dbReference>
<dbReference type="PIRSF" id="PIRSF000044">
    <property type="entry name" value="Cis_Diol_DH_RD"/>
    <property type="match status" value="1"/>
</dbReference>
<dbReference type="PROSITE" id="PS51384">
    <property type="entry name" value="FAD_FR"/>
    <property type="match status" value="1"/>
</dbReference>
<dbReference type="InterPro" id="IPR017927">
    <property type="entry name" value="FAD-bd_FR_type"/>
</dbReference>
<evidence type="ECO:0000256" key="26">
    <source>
        <dbReference type="ARBA" id="ARBA00048891"/>
    </source>
</evidence>
<dbReference type="Gene3D" id="2.40.30.10">
    <property type="entry name" value="Translation factors"/>
    <property type="match status" value="1"/>
</dbReference>
<keyword evidence="16 27" id="KW-0408">Iron</keyword>
<comment type="function">
    <text evidence="2 27">NQR complex catalyzes the reduction of ubiquinone-1 to ubiquinol by two successive reactions, coupled with the transport of Na(+) ions from the cytoplasm to the periplasm. The first step is catalyzed by NqrF, which accepts electrons from NADH and reduces ubiquinone-1 to ubisemiquinone by a one-electron transfer pathway.</text>
</comment>
<comment type="subunit">
    <text evidence="5 27">Composed of six subunits; NqrA, NqrB, NqrC, NqrD, NqrE and NqrF.</text>
</comment>
<evidence type="ECO:0000313" key="30">
    <source>
        <dbReference type="EMBL" id="VFK37417.1"/>
    </source>
</evidence>
<dbReference type="EMBL" id="CAADFU010000015">
    <property type="protein sequence ID" value="VFK42164.1"/>
    <property type="molecule type" value="Genomic_DNA"/>
</dbReference>
<comment type="catalytic activity">
    <reaction evidence="26 27">
        <text>a ubiquinone + n Na(+)(in) + NADH + H(+) = a ubiquinol + n Na(+)(out) + NAD(+)</text>
        <dbReference type="Rhea" id="RHEA:47748"/>
        <dbReference type="Rhea" id="RHEA-COMP:9565"/>
        <dbReference type="Rhea" id="RHEA-COMP:9566"/>
        <dbReference type="ChEBI" id="CHEBI:15378"/>
        <dbReference type="ChEBI" id="CHEBI:16389"/>
        <dbReference type="ChEBI" id="CHEBI:17976"/>
        <dbReference type="ChEBI" id="CHEBI:29101"/>
        <dbReference type="ChEBI" id="CHEBI:57540"/>
        <dbReference type="ChEBI" id="CHEBI:57945"/>
        <dbReference type="EC" id="7.2.1.1"/>
    </reaction>
</comment>
<evidence type="ECO:0000256" key="18">
    <source>
        <dbReference type="ARBA" id="ARBA00023027"/>
    </source>
</evidence>
<name>A0A450Y791_9GAMM</name>
<feature type="transmembrane region" description="Helical" evidence="27">
    <location>
        <begin position="6"/>
        <end position="25"/>
    </location>
</feature>
<feature type="binding site" evidence="27">
    <location>
        <position position="77"/>
    </location>
    <ligand>
        <name>[2Fe-2S] cluster</name>
        <dbReference type="ChEBI" id="CHEBI:190135"/>
    </ligand>
</feature>
<dbReference type="GO" id="GO:0006814">
    <property type="term" value="P:sodium ion transport"/>
    <property type="evidence" value="ECO:0007669"/>
    <property type="project" value="UniProtKB-UniRule"/>
</dbReference>
<keyword evidence="19 27" id="KW-0915">Sodium</keyword>
<keyword evidence="22 27" id="KW-0472">Membrane</keyword>
<dbReference type="InterPro" id="IPR010205">
    <property type="entry name" value="NqrF"/>
</dbReference>
<comment type="cofactor">
    <cofactor evidence="1 27">
        <name>FAD</name>
        <dbReference type="ChEBI" id="CHEBI:57692"/>
    </cofactor>
</comment>
<evidence type="ECO:0000259" key="29">
    <source>
        <dbReference type="PROSITE" id="PS51384"/>
    </source>
</evidence>